<keyword evidence="1" id="KW-0812">Transmembrane</keyword>
<dbReference type="PANTHER" id="PTHR30354:SF11">
    <property type="entry name" value="PERMEASE"/>
    <property type="match status" value="1"/>
</dbReference>
<protein>
    <submittedName>
        <fullName evidence="2">Predicted D-glycerate permease</fullName>
    </submittedName>
</protein>
<keyword evidence="1" id="KW-1133">Transmembrane helix</keyword>
<feature type="transmembrane region" description="Helical" evidence="1">
    <location>
        <begin position="29"/>
        <end position="46"/>
    </location>
</feature>
<dbReference type="Proteomes" id="UP000243333">
    <property type="component" value="Unassembled WGS sequence"/>
</dbReference>
<keyword evidence="3" id="KW-1185">Reference proteome</keyword>
<name>A0A1G7ICG6_9FIRM</name>
<feature type="transmembrane region" description="Helical" evidence="1">
    <location>
        <begin position="102"/>
        <end position="125"/>
    </location>
</feature>
<dbReference type="AlphaFoldDB" id="A0A1G7ICG6"/>
<dbReference type="PIRSF" id="PIRSF002746">
    <property type="entry name" value="Gluconate_transporter"/>
    <property type="match status" value="1"/>
</dbReference>
<evidence type="ECO:0000313" key="3">
    <source>
        <dbReference type="Proteomes" id="UP000243333"/>
    </source>
</evidence>
<feature type="transmembrane region" description="Helical" evidence="1">
    <location>
        <begin position="305"/>
        <end position="323"/>
    </location>
</feature>
<organism evidence="2 3">
    <name type="scientific">Sporolituus thermophilus DSM 23256</name>
    <dbReference type="NCBI Taxonomy" id="1123285"/>
    <lineage>
        <taxon>Bacteria</taxon>
        <taxon>Bacillati</taxon>
        <taxon>Bacillota</taxon>
        <taxon>Negativicutes</taxon>
        <taxon>Selenomonadales</taxon>
        <taxon>Sporomusaceae</taxon>
        <taxon>Sporolituus</taxon>
    </lineage>
</organism>
<accession>A0A1G7ICG6</accession>
<dbReference type="InterPro" id="IPR003474">
    <property type="entry name" value="Glcn_transporter"/>
</dbReference>
<feature type="transmembrane region" description="Helical" evidence="1">
    <location>
        <begin position="262"/>
        <end position="285"/>
    </location>
</feature>
<proteinExistence type="predicted"/>
<dbReference type="STRING" id="1123285.SAMN05660235_00457"/>
<evidence type="ECO:0000256" key="1">
    <source>
        <dbReference type="SAM" id="Phobius"/>
    </source>
</evidence>
<feature type="transmembrane region" description="Helical" evidence="1">
    <location>
        <begin position="137"/>
        <end position="155"/>
    </location>
</feature>
<feature type="transmembrane region" description="Helical" evidence="1">
    <location>
        <begin position="229"/>
        <end position="250"/>
    </location>
</feature>
<feature type="transmembrane region" description="Helical" evidence="1">
    <location>
        <begin position="66"/>
        <end position="90"/>
    </location>
</feature>
<sequence>MFQGPMLLVILFAAIVFMIALISRYKVHAFLALLLSAFFVGFAAGMNPVEVTQHVAKGFGGTVERIGIVIIAGTIIGVMLERSGAALTMAETILKLVGEKRPALAMSVIGYITSIPVFCDSGFVILSALNKSLAKRAGVSMAVMAVALSTGLYATHTLVPPTPGPIAAANNLKADLGMVIFIGLIVAVPAALAGYLWATWYCKRFNIEPDTGVGYEELLAKFKKLPSPLASFAPLVVPIVLIALKSVANFPGAPFGKGTLKVTLDFIGDPMIALLFGVGLCLFLVPKLDEEVLSGWVGQGIKDSAAIIMITAAGGSLGALIAATKIGNYLGQSLAQFNLGVFLPFIIAAAIKTAQGSSTVSLITTSTIVYPLLATLGLGSPMGAVLATMAIGCGSMVVSHANDSYFWVVSQFSNIPVDTAYKTQTLATLVMGITGMLTVWIMTWFLV</sequence>
<dbReference type="RefSeq" id="WP_216093616.1">
    <property type="nucleotide sequence ID" value="NZ_FNBU01000002.1"/>
</dbReference>
<feature type="transmembrane region" description="Helical" evidence="1">
    <location>
        <begin position="176"/>
        <end position="198"/>
    </location>
</feature>
<dbReference type="GO" id="GO:0005886">
    <property type="term" value="C:plasma membrane"/>
    <property type="evidence" value="ECO:0007669"/>
    <property type="project" value="TreeGrafter"/>
</dbReference>
<dbReference type="PANTHER" id="PTHR30354">
    <property type="entry name" value="GNT FAMILY GLUCONATE TRANSPORTER"/>
    <property type="match status" value="1"/>
</dbReference>
<evidence type="ECO:0000313" key="2">
    <source>
        <dbReference type="EMBL" id="SDF10410.1"/>
    </source>
</evidence>
<reference evidence="3" key="1">
    <citation type="submission" date="2016-10" db="EMBL/GenBank/DDBJ databases">
        <authorList>
            <person name="Varghese N."/>
            <person name="Submissions S."/>
        </authorList>
    </citation>
    <scope>NUCLEOTIDE SEQUENCE [LARGE SCALE GENOMIC DNA]</scope>
    <source>
        <strain evidence="3">DSM 23256</strain>
    </source>
</reference>
<feature type="transmembrane region" description="Helical" evidence="1">
    <location>
        <begin position="426"/>
        <end position="446"/>
    </location>
</feature>
<feature type="transmembrane region" description="Helical" evidence="1">
    <location>
        <begin position="335"/>
        <end position="354"/>
    </location>
</feature>
<gene>
    <name evidence="2" type="ORF">SAMN05660235_00457</name>
</gene>
<feature type="transmembrane region" description="Helical" evidence="1">
    <location>
        <begin position="6"/>
        <end position="22"/>
    </location>
</feature>
<dbReference type="Pfam" id="PF02447">
    <property type="entry name" value="GntP_permease"/>
    <property type="match status" value="1"/>
</dbReference>
<dbReference type="GO" id="GO:0015128">
    <property type="term" value="F:gluconate transmembrane transporter activity"/>
    <property type="evidence" value="ECO:0007669"/>
    <property type="project" value="InterPro"/>
</dbReference>
<keyword evidence="1" id="KW-0472">Membrane</keyword>
<dbReference type="EMBL" id="FNBU01000002">
    <property type="protein sequence ID" value="SDF10410.1"/>
    <property type="molecule type" value="Genomic_DNA"/>
</dbReference>